<dbReference type="InterPro" id="IPR038656">
    <property type="entry name" value="Peptidase_G1_sf"/>
</dbReference>
<protein>
    <submittedName>
        <fullName evidence="3">Peptidase G1</fullName>
    </submittedName>
</protein>
<evidence type="ECO:0000256" key="2">
    <source>
        <dbReference type="SAM" id="SignalP"/>
    </source>
</evidence>
<keyword evidence="4" id="KW-1185">Reference proteome</keyword>
<name>A0AAD4C8T7_BOLED</name>
<accession>A0AAD4C8T7</accession>
<feature type="active site" description="Proton acceptor" evidence="1">
    <location>
        <position position="180"/>
    </location>
</feature>
<dbReference type="Gene3D" id="2.60.120.700">
    <property type="entry name" value="Peptidase G1"/>
    <property type="match status" value="1"/>
</dbReference>
<dbReference type="SUPFAM" id="SSF49899">
    <property type="entry name" value="Concanavalin A-like lectins/glucanases"/>
    <property type="match status" value="1"/>
</dbReference>
<reference evidence="3" key="1">
    <citation type="submission" date="2019-10" db="EMBL/GenBank/DDBJ databases">
        <authorList>
            <consortium name="DOE Joint Genome Institute"/>
            <person name="Kuo A."/>
            <person name="Miyauchi S."/>
            <person name="Kiss E."/>
            <person name="Drula E."/>
            <person name="Kohler A."/>
            <person name="Sanchez-Garcia M."/>
            <person name="Andreopoulos B."/>
            <person name="Barry K.W."/>
            <person name="Bonito G."/>
            <person name="Buee M."/>
            <person name="Carver A."/>
            <person name="Chen C."/>
            <person name="Cichocki N."/>
            <person name="Clum A."/>
            <person name="Culley D."/>
            <person name="Crous P.W."/>
            <person name="Fauchery L."/>
            <person name="Girlanda M."/>
            <person name="Hayes R."/>
            <person name="Keri Z."/>
            <person name="LaButti K."/>
            <person name="Lipzen A."/>
            <person name="Lombard V."/>
            <person name="Magnuson J."/>
            <person name="Maillard F."/>
            <person name="Morin E."/>
            <person name="Murat C."/>
            <person name="Nolan M."/>
            <person name="Ohm R."/>
            <person name="Pangilinan J."/>
            <person name="Pereira M."/>
            <person name="Perotto S."/>
            <person name="Peter M."/>
            <person name="Riley R."/>
            <person name="Sitrit Y."/>
            <person name="Stielow B."/>
            <person name="Szollosi G."/>
            <person name="Zifcakova L."/>
            <person name="Stursova M."/>
            <person name="Spatafora J.W."/>
            <person name="Tedersoo L."/>
            <person name="Vaario L.-M."/>
            <person name="Yamada A."/>
            <person name="Yan M."/>
            <person name="Wang P."/>
            <person name="Xu J."/>
            <person name="Bruns T."/>
            <person name="Baldrian P."/>
            <person name="Vilgalys R."/>
            <person name="Henrissat B."/>
            <person name="Grigoriev I.V."/>
            <person name="Hibbett D."/>
            <person name="Nagy L.G."/>
            <person name="Martin F.M."/>
        </authorList>
    </citation>
    <scope>NUCLEOTIDE SEQUENCE</scope>
    <source>
        <strain evidence="3">BED1</strain>
    </source>
</reference>
<evidence type="ECO:0000313" key="3">
    <source>
        <dbReference type="EMBL" id="KAF8452471.1"/>
    </source>
</evidence>
<gene>
    <name evidence="3" type="ORF">L210DRAFT_3638984</name>
</gene>
<evidence type="ECO:0000313" key="4">
    <source>
        <dbReference type="Proteomes" id="UP001194468"/>
    </source>
</evidence>
<feature type="signal peptide" evidence="2">
    <location>
        <begin position="1"/>
        <end position="23"/>
    </location>
</feature>
<dbReference type="EMBL" id="WHUW01000001">
    <property type="protein sequence ID" value="KAF8452471.1"/>
    <property type="molecule type" value="Genomic_DNA"/>
</dbReference>
<dbReference type="AlphaFoldDB" id="A0AAD4C8T7"/>
<dbReference type="InterPro" id="IPR000250">
    <property type="entry name" value="Peptidase_G1"/>
</dbReference>
<evidence type="ECO:0000256" key="1">
    <source>
        <dbReference type="PIRSR" id="PIRSR600250-50"/>
    </source>
</evidence>
<comment type="caution">
    <text evidence="3">The sequence shown here is derived from an EMBL/GenBank/DDBJ whole genome shotgun (WGS) entry which is preliminary data.</text>
</comment>
<sequence length="243" mass="25855">MRFNSVLISSFLLVSVGPSLTVCRRTDRRSQPYSGEFTTNFAGAELAIDHGAFYSVIGMFTIPEISSSSSNNSPVSAWVGINGDGTCGDLSLRAGVTIYDSPSGPVYNAWYDWFSQPPINFTSLTFSAGDVIGVAVGAPVNTTYGLVIIENSTKQQATSENISSTHASGLCGQTAEWIVETFPDNPIPNFSPIAFTDVRAYTLDGQTYGPQNATIINLVNVSDTSEVLTSVLVTGDSVTIKHV</sequence>
<reference evidence="3" key="2">
    <citation type="journal article" date="2020" name="Nat. Commun.">
        <title>Large-scale genome sequencing of mycorrhizal fungi provides insights into the early evolution of symbiotic traits.</title>
        <authorList>
            <person name="Miyauchi S."/>
            <person name="Kiss E."/>
            <person name="Kuo A."/>
            <person name="Drula E."/>
            <person name="Kohler A."/>
            <person name="Sanchez-Garcia M."/>
            <person name="Morin E."/>
            <person name="Andreopoulos B."/>
            <person name="Barry K.W."/>
            <person name="Bonito G."/>
            <person name="Buee M."/>
            <person name="Carver A."/>
            <person name="Chen C."/>
            <person name="Cichocki N."/>
            <person name="Clum A."/>
            <person name="Culley D."/>
            <person name="Crous P.W."/>
            <person name="Fauchery L."/>
            <person name="Girlanda M."/>
            <person name="Hayes R.D."/>
            <person name="Keri Z."/>
            <person name="LaButti K."/>
            <person name="Lipzen A."/>
            <person name="Lombard V."/>
            <person name="Magnuson J."/>
            <person name="Maillard F."/>
            <person name="Murat C."/>
            <person name="Nolan M."/>
            <person name="Ohm R.A."/>
            <person name="Pangilinan J."/>
            <person name="Pereira M.F."/>
            <person name="Perotto S."/>
            <person name="Peter M."/>
            <person name="Pfister S."/>
            <person name="Riley R."/>
            <person name="Sitrit Y."/>
            <person name="Stielow J.B."/>
            <person name="Szollosi G."/>
            <person name="Zifcakova L."/>
            <person name="Stursova M."/>
            <person name="Spatafora J.W."/>
            <person name="Tedersoo L."/>
            <person name="Vaario L.M."/>
            <person name="Yamada A."/>
            <person name="Yan M."/>
            <person name="Wang P."/>
            <person name="Xu J."/>
            <person name="Bruns T."/>
            <person name="Baldrian P."/>
            <person name="Vilgalys R."/>
            <person name="Dunand C."/>
            <person name="Henrissat B."/>
            <person name="Grigoriev I.V."/>
            <person name="Hibbett D."/>
            <person name="Nagy L.G."/>
            <person name="Martin F.M."/>
        </authorList>
    </citation>
    <scope>NUCLEOTIDE SEQUENCE</scope>
    <source>
        <strain evidence="3">BED1</strain>
    </source>
</reference>
<feature type="chain" id="PRO_5042253395" evidence="2">
    <location>
        <begin position="24"/>
        <end position="243"/>
    </location>
</feature>
<dbReference type="InterPro" id="IPR013320">
    <property type="entry name" value="ConA-like_dom_sf"/>
</dbReference>
<dbReference type="PANTHER" id="PTHR37536:SF1">
    <property type="entry name" value="ASPERGILLOPEPSIN, PUTAITVE (AFU_ORTHOLOGUE AFUA_7G01200)"/>
    <property type="match status" value="1"/>
</dbReference>
<dbReference type="PANTHER" id="PTHR37536">
    <property type="entry name" value="PUTATIVE (AFU_ORTHOLOGUE AFUA_3G02970)-RELATED"/>
    <property type="match status" value="1"/>
</dbReference>
<dbReference type="CDD" id="cd13426">
    <property type="entry name" value="Peptidase_G1"/>
    <property type="match status" value="1"/>
</dbReference>
<proteinExistence type="predicted"/>
<dbReference type="GO" id="GO:0006508">
    <property type="term" value="P:proteolysis"/>
    <property type="evidence" value="ECO:0007669"/>
    <property type="project" value="InterPro"/>
</dbReference>
<dbReference type="Pfam" id="PF01828">
    <property type="entry name" value="Peptidase_A4"/>
    <property type="match status" value="1"/>
</dbReference>
<organism evidence="3 4">
    <name type="scientific">Boletus edulis BED1</name>
    <dbReference type="NCBI Taxonomy" id="1328754"/>
    <lineage>
        <taxon>Eukaryota</taxon>
        <taxon>Fungi</taxon>
        <taxon>Dikarya</taxon>
        <taxon>Basidiomycota</taxon>
        <taxon>Agaricomycotina</taxon>
        <taxon>Agaricomycetes</taxon>
        <taxon>Agaricomycetidae</taxon>
        <taxon>Boletales</taxon>
        <taxon>Boletineae</taxon>
        <taxon>Boletaceae</taxon>
        <taxon>Boletoideae</taxon>
        <taxon>Boletus</taxon>
    </lineage>
</organism>
<keyword evidence="2" id="KW-0732">Signal</keyword>
<dbReference type="Proteomes" id="UP001194468">
    <property type="component" value="Unassembled WGS sequence"/>
</dbReference>
<dbReference type="GO" id="GO:0070007">
    <property type="term" value="F:glutamic-type endopeptidase activity"/>
    <property type="evidence" value="ECO:0007669"/>
    <property type="project" value="InterPro"/>
</dbReference>